<comment type="caution">
    <text evidence="2">The sequence shown here is derived from an EMBL/GenBank/DDBJ whole genome shotgun (WGS) entry which is preliminary data.</text>
</comment>
<reference evidence="2 3" key="1">
    <citation type="journal article" date="2019" name="mSystems">
        <title>Life at home and on the roam: Genomic adaptions reflect the dual lifestyle of an intracellular, facultative symbiont.</title>
        <authorList>
            <person name="Burgsdorf I."/>
        </authorList>
    </citation>
    <scope>NUCLEOTIDE SEQUENCE [LARGE SCALE GENOMIC DNA]</scope>
    <source>
        <strain evidence="2">277cV</strain>
    </source>
</reference>
<evidence type="ECO:0008006" key="4">
    <source>
        <dbReference type="Google" id="ProtNLM"/>
    </source>
</evidence>
<feature type="compositionally biased region" description="Basic and acidic residues" evidence="1">
    <location>
        <begin position="86"/>
        <end position="102"/>
    </location>
</feature>
<protein>
    <recommendedName>
        <fullName evidence="4">Nif11 family protein</fullName>
    </recommendedName>
</protein>
<dbReference type="AlphaFoldDB" id="A0A524RPC5"/>
<organism evidence="2 3">
    <name type="scientific">Aphanocapsa feldmannii 277cV</name>
    <dbReference type="NCBI Taxonomy" id="2507553"/>
    <lineage>
        <taxon>Bacteria</taxon>
        <taxon>Bacillati</taxon>
        <taxon>Cyanobacteriota</taxon>
        <taxon>Cyanophyceae</taxon>
        <taxon>Oscillatoriophycideae</taxon>
        <taxon>Chroococcales</taxon>
        <taxon>Microcystaceae</taxon>
        <taxon>Aphanocapsa</taxon>
    </lineage>
</organism>
<dbReference type="Proteomes" id="UP000317990">
    <property type="component" value="Unassembled WGS sequence"/>
</dbReference>
<evidence type="ECO:0000313" key="3">
    <source>
        <dbReference type="Proteomes" id="UP000317990"/>
    </source>
</evidence>
<proteinExistence type="predicted"/>
<dbReference type="EMBL" id="SRMO01000050">
    <property type="protein sequence ID" value="TGG93678.1"/>
    <property type="molecule type" value="Genomic_DNA"/>
</dbReference>
<feature type="region of interest" description="Disordered" evidence="1">
    <location>
        <begin position="82"/>
        <end position="102"/>
    </location>
</feature>
<accession>A0A524RPC5</accession>
<sequence length="102" mass="11827">MPHQPDYSSYSVAQRVKALVRGLNGDKRWNEALARAADGEMMLDLLVQCSDRIGLGLSRRELAETPPLRDWIWFKNNDPLFTVGDKLPRHQQDARQRPRDRD</sequence>
<evidence type="ECO:0000313" key="2">
    <source>
        <dbReference type="EMBL" id="TGG93678.1"/>
    </source>
</evidence>
<evidence type="ECO:0000256" key="1">
    <source>
        <dbReference type="SAM" id="MobiDB-lite"/>
    </source>
</evidence>
<name>A0A524RPC5_9CHRO</name>
<gene>
    <name evidence="2" type="ORF">ERJ67_03245</name>
</gene>